<dbReference type="SMART" id="SM00082">
    <property type="entry name" value="LRRCT"/>
    <property type="match status" value="1"/>
</dbReference>
<keyword evidence="3 7" id="KW-0812">Transmembrane</keyword>
<dbReference type="GO" id="GO:0007165">
    <property type="term" value="P:signal transduction"/>
    <property type="evidence" value="ECO:0007669"/>
    <property type="project" value="InterPro"/>
</dbReference>
<evidence type="ECO:0000259" key="8">
    <source>
        <dbReference type="PROSITE" id="PS50104"/>
    </source>
</evidence>
<keyword evidence="10" id="KW-1185">Reference proteome</keyword>
<dbReference type="Proteomes" id="UP000242188">
    <property type="component" value="Unassembled WGS sequence"/>
</dbReference>
<evidence type="ECO:0000256" key="2">
    <source>
        <dbReference type="ARBA" id="ARBA00022614"/>
    </source>
</evidence>
<evidence type="ECO:0000313" key="9">
    <source>
        <dbReference type="EMBL" id="OWF48168.1"/>
    </source>
</evidence>
<dbReference type="GO" id="GO:0005886">
    <property type="term" value="C:plasma membrane"/>
    <property type="evidence" value="ECO:0007669"/>
    <property type="project" value="TreeGrafter"/>
</dbReference>
<gene>
    <name evidence="9" type="ORF">KP79_PYT14451</name>
</gene>
<dbReference type="PRINTS" id="PR01537">
    <property type="entry name" value="INTRLKN1R1F"/>
</dbReference>
<dbReference type="InterPro" id="IPR000483">
    <property type="entry name" value="Cys-rich_flank_reg_C"/>
</dbReference>
<evidence type="ECO:0000256" key="7">
    <source>
        <dbReference type="SAM" id="Phobius"/>
    </source>
</evidence>
<dbReference type="InterPro" id="IPR000157">
    <property type="entry name" value="TIR_dom"/>
</dbReference>
<protein>
    <submittedName>
        <fullName evidence="9">Toll-like receptor 6</fullName>
    </submittedName>
</protein>
<keyword evidence="9" id="KW-0675">Receptor</keyword>
<reference evidence="9 10" key="1">
    <citation type="journal article" date="2017" name="Nat. Ecol. Evol.">
        <title>Scallop genome provides insights into evolution of bilaterian karyotype and development.</title>
        <authorList>
            <person name="Wang S."/>
            <person name="Zhang J."/>
            <person name="Jiao W."/>
            <person name="Li J."/>
            <person name="Xun X."/>
            <person name="Sun Y."/>
            <person name="Guo X."/>
            <person name="Huan P."/>
            <person name="Dong B."/>
            <person name="Zhang L."/>
            <person name="Hu X."/>
            <person name="Sun X."/>
            <person name="Wang J."/>
            <person name="Zhao C."/>
            <person name="Wang Y."/>
            <person name="Wang D."/>
            <person name="Huang X."/>
            <person name="Wang R."/>
            <person name="Lv J."/>
            <person name="Li Y."/>
            <person name="Zhang Z."/>
            <person name="Liu B."/>
            <person name="Lu W."/>
            <person name="Hui Y."/>
            <person name="Liang J."/>
            <person name="Zhou Z."/>
            <person name="Hou R."/>
            <person name="Li X."/>
            <person name="Liu Y."/>
            <person name="Li H."/>
            <person name="Ning X."/>
            <person name="Lin Y."/>
            <person name="Zhao L."/>
            <person name="Xing Q."/>
            <person name="Dou J."/>
            <person name="Li Y."/>
            <person name="Mao J."/>
            <person name="Guo H."/>
            <person name="Dou H."/>
            <person name="Li T."/>
            <person name="Mu C."/>
            <person name="Jiang W."/>
            <person name="Fu Q."/>
            <person name="Fu X."/>
            <person name="Miao Y."/>
            <person name="Liu J."/>
            <person name="Yu Q."/>
            <person name="Li R."/>
            <person name="Liao H."/>
            <person name="Li X."/>
            <person name="Kong Y."/>
            <person name="Jiang Z."/>
            <person name="Chourrout D."/>
            <person name="Li R."/>
            <person name="Bao Z."/>
        </authorList>
    </citation>
    <scope>NUCLEOTIDE SEQUENCE [LARGE SCALE GENOMIC DNA]</scope>
    <source>
        <strain evidence="9 10">PY_sf001</strain>
    </source>
</reference>
<keyword evidence="4" id="KW-0732">Signal</keyword>
<dbReference type="Pfam" id="PF01582">
    <property type="entry name" value="TIR"/>
    <property type="match status" value="1"/>
</dbReference>
<keyword evidence="6 7" id="KW-0472">Membrane</keyword>
<dbReference type="GO" id="GO:0038023">
    <property type="term" value="F:signaling receptor activity"/>
    <property type="evidence" value="ECO:0007669"/>
    <property type="project" value="TreeGrafter"/>
</dbReference>
<dbReference type="SUPFAM" id="SSF52058">
    <property type="entry name" value="L domain-like"/>
    <property type="match status" value="1"/>
</dbReference>
<sequence>MADYFNAEINLIPDTLVYYAITDSVFYVDSGYFAHIIKNMQYITKSAKCGPEKELMIAVNRNISYAFNKIVLPALEPIKREESPNAARAFHRGMSRAAFTCNYTKLIELDRSVDKNLGSKHDSVLLQNSEFPALLVFNLSYVLLKELPGKLDDWRLYFPRMKYLDLTHNKISDFKSVLDYGIKTEDPSMGTLDLRYNNITTITLKQLRSLQHHKYVKVDIRDNPFVCDCGMRDFVEFFRHKNNLTIDGAVGQYTYLQDLECQKPEVVKGRKIVGLTIHELGCDLETTTLLAAPIIILCVIVVFLIVFIIIIIKYRKEIVILAFTRLHILLPCQRVEDNAGKKFDAFVSYSQHDSDWVLKTLVPGLERPHGLDPFKLCLHQRDFAVGTAIAENIVNSVETSRHTILVISRKFLESEWCLMEFRTAFHQSLLEKKKHLILVTVEQLAPEELDADLKRCMQTLTYVNINDRLFWDKIIFSLSDKRKRNQNVIFFKNIKRFAFRDRKQQQINQPQPEIDNNNDAK</sequence>
<accession>A0A210QHC4</accession>
<dbReference type="SMART" id="SM00255">
    <property type="entry name" value="TIR"/>
    <property type="match status" value="1"/>
</dbReference>
<dbReference type="EMBL" id="NEDP02003643">
    <property type="protein sequence ID" value="OWF48168.1"/>
    <property type="molecule type" value="Genomic_DNA"/>
</dbReference>
<dbReference type="PANTHER" id="PTHR24365">
    <property type="entry name" value="TOLL-LIKE RECEPTOR"/>
    <property type="match status" value="1"/>
</dbReference>
<organism evidence="9 10">
    <name type="scientific">Mizuhopecten yessoensis</name>
    <name type="common">Japanese scallop</name>
    <name type="synonym">Patinopecten yessoensis</name>
    <dbReference type="NCBI Taxonomy" id="6573"/>
    <lineage>
        <taxon>Eukaryota</taxon>
        <taxon>Metazoa</taxon>
        <taxon>Spiralia</taxon>
        <taxon>Lophotrochozoa</taxon>
        <taxon>Mollusca</taxon>
        <taxon>Bivalvia</taxon>
        <taxon>Autobranchia</taxon>
        <taxon>Pteriomorphia</taxon>
        <taxon>Pectinida</taxon>
        <taxon>Pectinoidea</taxon>
        <taxon>Pectinidae</taxon>
        <taxon>Mizuhopecten</taxon>
    </lineage>
</organism>
<dbReference type="Gene3D" id="3.40.50.10140">
    <property type="entry name" value="Toll/interleukin-1 receptor homology (TIR) domain"/>
    <property type="match status" value="1"/>
</dbReference>
<comment type="caution">
    <text evidence="9">The sequence shown here is derived from an EMBL/GenBank/DDBJ whole genome shotgun (WGS) entry which is preliminary data.</text>
</comment>
<keyword evidence="5 7" id="KW-1133">Transmembrane helix</keyword>
<dbReference type="FunFam" id="3.40.50.10140:FF:000021">
    <property type="entry name" value="Toll receptor 13"/>
    <property type="match status" value="1"/>
</dbReference>
<dbReference type="InterPro" id="IPR035897">
    <property type="entry name" value="Toll_tir_struct_dom_sf"/>
</dbReference>
<evidence type="ECO:0000256" key="3">
    <source>
        <dbReference type="ARBA" id="ARBA00022692"/>
    </source>
</evidence>
<feature type="transmembrane region" description="Helical" evidence="7">
    <location>
        <begin position="290"/>
        <end position="312"/>
    </location>
</feature>
<evidence type="ECO:0000256" key="4">
    <source>
        <dbReference type="ARBA" id="ARBA00022729"/>
    </source>
</evidence>
<evidence type="ECO:0000256" key="1">
    <source>
        <dbReference type="ARBA" id="ARBA00004167"/>
    </source>
</evidence>
<evidence type="ECO:0000313" key="10">
    <source>
        <dbReference type="Proteomes" id="UP000242188"/>
    </source>
</evidence>
<comment type="subcellular location">
    <subcellularLocation>
        <location evidence="1">Membrane</location>
        <topology evidence="1">Single-pass membrane protein</topology>
    </subcellularLocation>
</comment>
<evidence type="ECO:0000256" key="6">
    <source>
        <dbReference type="ARBA" id="ARBA00023136"/>
    </source>
</evidence>
<evidence type="ECO:0000256" key="5">
    <source>
        <dbReference type="ARBA" id="ARBA00022989"/>
    </source>
</evidence>
<keyword evidence="2" id="KW-0433">Leucine-rich repeat</keyword>
<dbReference type="PANTHER" id="PTHR24365:SF541">
    <property type="entry name" value="PROTEIN TOLL-RELATED"/>
    <property type="match status" value="1"/>
</dbReference>
<dbReference type="PROSITE" id="PS50104">
    <property type="entry name" value="TIR"/>
    <property type="match status" value="1"/>
</dbReference>
<name>A0A210QHC4_MIZYE</name>
<dbReference type="InterPro" id="IPR032675">
    <property type="entry name" value="LRR_dom_sf"/>
</dbReference>
<dbReference type="Gene3D" id="3.80.10.10">
    <property type="entry name" value="Ribonuclease Inhibitor"/>
    <property type="match status" value="1"/>
</dbReference>
<feature type="domain" description="TIR" evidence="8">
    <location>
        <begin position="341"/>
        <end position="489"/>
    </location>
</feature>
<dbReference type="OrthoDB" id="6066926at2759"/>
<dbReference type="STRING" id="6573.A0A210QHC4"/>
<dbReference type="AlphaFoldDB" id="A0A210QHC4"/>
<dbReference type="SUPFAM" id="SSF52200">
    <property type="entry name" value="Toll/Interleukin receptor TIR domain"/>
    <property type="match status" value="1"/>
</dbReference>
<proteinExistence type="predicted"/>